<feature type="transmembrane region" description="Helical" evidence="1">
    <location>
        <begin position="93"/>
        <end position="116"/>
    </location>
</feature>
<feature type="transmembrane region" description="Helical" evidence="1">
    <location>
        <begin position="32"/>
        <end position="57"/>
    </location>
</feature>
<accession>A0A8X6H7X3</accession>
<keyword evidence="3" id="KW-1185">Reference proteome</keyword>
<feature type="transmembrane region" description="Helical" evidence="1">
    <location>
        <begin position="186"/>
        <end position="213"/>
    </location>
</feature>
<dbReference type="OrthoDB" id="10293624at2759"/>
<dbReference type="EMBL" id="BMAO01027607">
    <property type="protein sequence ID" value="GFR18374.1"/>
    <property type="molecule type" value="Genomic_DNA"/>
</dbReference>
<keyword evidence="1" id="KW-0472">Membrane</keyword>
<proteinExistence type="predicted"/>
<dbReference type="AlphaFoldDB" id="A0A8X6H7X3"/>
<feature type="transmembrane region" description="Helical" evidence="1">
    <location>
        <begin position="161"/>
        <end position="180"/>
    </location>
</feature>
<name>A0A8X6H7X3_TRICU</name>
<organism evidence="2 3">
    <name type="scientific">Trichonephila clavata</name>
    <name type="common">Joro spider</name>
    <name type="synonym">Nephila clavata</name>
    <dbReference type="NCBI Taxonomy" id="2740835"/>
    <lineage>
        <taxon>Eukaryota</taxon>
        <taxon>Metazoa</taxon>
        <taxon>Ecdysozoa</taxon>
        <taxon>Arthropoda</taxon>
        <taxon>Chelicerata</taxon>
        <taxon>Arachnida</taxon>
        <taxon>Araneae</taxon>
        <taxon>Araneomorphae</taxon>
        <taxon>Entelegynae</taxon>
        <taxon>Araneoidea</taxon>
        <taxon>Nephilidae</taxon>
        <taxon>Trichonephila</taxon>
    </lineage>
</organism>
<evidence type="ECO:0000313" key="2">
    <source>
        <dbReference type="EMBL" id="GFR18374.1"/>
    </source>
</evidence>
<evidence type="ECO:0000313" key="3">
    <source>
        <dbReference type="Proteomes" id="UP000887116"/>
    </source>
</evidence>
<keyword evidence="1" id="KW-1133">Transmembrane helix</keyword>
<evidence type="ECO:0000256" key="1">
    <source>
        <dbReference type="SAM" id="Phobius"/>
    </source>
</evidence>
<comment type="caution">
    <text evidence="2">The sequence shown here is derived from an EMBL/GenBank/DDBJ whole genome shotgun (WGS) entry which is preliminary data.</text>
</comment>
<sequence>MFCQKKNLHTLILRLKSNADTLKDIRIRNSILISNVILFIICTLPFLLATLFTYLAYKEGSKFTYWTFGYEVENDISVAIIHFVGTYIHCTVYQVYPCLFALSICLLIHRYGLILLQINDTMKKQSLENIAFPAHYSKVVSRYNALEKELHVLRDTLSKPLFFVLSACFCSLFMTLTTYLEYRIIPLMGILVILANHVLTSLTIVVFVAHFVTRIPEYMCKIKTEAGFLMDEHQALRKRSNEIDLFEIIRRKEILYLSAGGVYFKKSFLLTAFGTFFTYGLLIATTK</sequence>
<reference evidence="2" key="1">
    <citation type="submission" date="2020-07" db="EMBL/GenBank/DDBJ databases">
        <title>Multicomponent nature underlies the extraordinary mechanical properties of spider dragline silk.</title>
        <authorList>
            <person name="Kono N."/>
            <person name="Nakamura H."/>
            <person name="Mori M."/>
            <person name="Yoshida Y."/>
            <person name="Ohtoshi R."/>
            <person name="Malay A.D."/>
            <person name="Moran D.A.P."/>
            <person name="Tomita M."/>
            <person name="Numata K."/>
            <person name="Arakawa K."/>
        </authorList>
    </citation>
    <scope>NUCLEOTIDE SEQUENCE</scope>
</reference>
<dbReference type="Proteomes" id="UP000887116">
    <property type="component" value="Unassembled WGS sequence"/>
</dbReference>
<feature type="transmembrane region" description="Helical" evidence="1">
    <location>
        <begin position="268"/>
        <end position="286"/>
    </location>
</feature>
<gene>
    <name evidence="2" type="primary">AVEN_103591_1</name>
    <name evidence="2" type="ORF">TNCT_571011</name>
</gene>
<keyword evidence="1" id="KW-0812">Transmembrane</keyword>
<protein>
    <submittedName>
        <fullName evidence="2">Uncharacterized protein</fullName>
    </submittedName>
</protein>